<organism evidence="2 3">
    <name type="scientific">Ophiocordyceps sinensis</name>
    <dbReference type="NCBI Taxonomy" id="72228"/>
    <lineage>
        <taxon>Eukaryota</taxon>
        <taxon>Fungi</taxon>
        <taxon>Dikarya</taxon>
        <taxon>Ascomycota</taxon>
        <taxon>Pezizomycotina</taxon>
        <taxon>Sordariomycetes</taxon>
        <taxon>Hypocreomycetidae</taxon>
        <taxon>Hypocreales</taxon>
        <taxon>Ophiocordycipitaceae</taxon>
        <taxon>Ophiocordyceps</taxon>
    </lineage>
</organism>
<protein>
    <submittedName>
        <fullName evidence="2">Uncharacterized protein</fullName>
    </submittedName>
</protein>
<name>A0A8H4V5H4_9HYPO</name>
<dbReference type="Proteomes" id="UP000557566">
    <property type="component" value="Unassembled WGS sequence"/>
</dbReference>
<comment type="caution">
    <text evidence="2">The sequence shown here is derived from an EMBL/GenBank/DDBJ whole genome shotgun (WGS) entry which is preliminary data.</text>
</comment>
<sequence length="141" mass="15800">MVNYLRSDFLTPQDRIEAIDKIRLFEELDEVYAKIIKQLHGPCSCRRLEPSEPLLELYLVALLIALAQEQWSILESVVTAPVSRFKAKLLSTSIDGKDIHLYSAESLHIDATAIASEPAGTLRERHEAAPLGHEPGRRGKV</sequence>
<evidence type="ECO:0000313" key="3">
    <source>
        <dbReference type="Proteomes" id="UP000557566"/>
    </source>
</evidence>
<dbReference type="OrthoDB" id="4772757at2759"/>
<dbReference type="EMBL" id="JAAVMX010000005">
    <property type="protein sequence ID" value="KAF4508727.1"/>
    <property type="molecule type" value="Genomic_DNA"/>
</dbReference>
<reference evidence="2 3" key="1">
    <citation type="journal article" date="2020" name="Genome Biol. Evol.">
        <title>A new high-quality draft genome assembly of the Chinese cordyceps Ophiocordyceps sinensis.</title>
        <authorList>
            <person name="Shu R."/>
            <person name="Zhang J."/>
            <person name="Meng Q."/>
            <person name="Zhang H."/>
            <person name="Zhou G."/>
            <person name="Li M."/>
            <person name="Wu P."/>
            <person name="Zhao Y."/>
            <person name="Chen C."/>
            <person name="Qin Q."/>
        </authorList>
    </citation>
    <scope>NUCLEOTIDE SEQUENCE [LARGE SCALE GENOMIC DNA]</scope>
    <source>
        <strain evidence="2 3">IOZ07</strain>
    </source>
</reference>
<accession>A0A8H4V5H4</accession>
<keyword evidence="3" id="KW-1185">Reference proteome</keyword>
<evidence type="ECO:0000313" key="2">
    <source>
        <dbReference type="EMBL" id="KAF4508727.1"/>
    </source>
</evidence>
<feature type="region of interest" description="Disordered" evidence="1">
    <location>
        <begin position="121"/>
        <end position="141"/>
    </location>
</feature>
<feature type="compositionally biased region" description="Basic and acidic residues" evidence="1">
    <location>
        <begin position="122"/>
        <end position="141"/>
    </location>
</feature>
<gene>
    <name evidence="2" type="ORF">G6O67_005069</name>
</gene>
<evidence type="ECO:0000256" key="1">
    <source>
        <dbReference type="SAM" id="MobiDB-lite"/>
    </source>
</evidence>
<dbReference type="AlphaFoldDB" id="A0A8H4V5H4"/>
<proteinExistence type="predicted"/>